<reference evidence="4" key="1">
    <citation type="journal article" date="2015" name="Nature">
        <title>Complex archaea that bridge the gap between prokaryotes and eukaryotes.</title>
        <authorList>
            <person name="Spang A."/>
            <person name="Saw J.H."/>
            <person name="Jorgensen S.L."/>
            <person name="Zaremba-Niedzwiedzka K."/>
            <person name="Martijn J."/>
            <person name="Lind A.E."/>
            <person name="van Eijk R."/>
            <person name="Schleper C."/>
            <person name="Guy L."/>
            <person name="Ettema T.J."/>
        </authorList>
    </citation>
    <scope>NUCLEOTIDE SEQUENCE</scope>
</reference>
<organism evidence="4">
    <name type="scientific">marine sediment metagenome</name>
    <dbReference type="NCBI Taxonomy" id="412755"/>
    <lineage>
        <taxon>unclassified sequences</taxon>
        <taxon>metagenomes</taxon>
        <taxon>ecological metagenomes</taxon>
    </lineage>
</organism>
<dbReference type="Gene3D" id="3.20.20.480">
    <property type="entry name" value="Trimethylamine methyltransferase-like"/>
    <property type="match status" value="1"/>
</dbReference>
<evidence type="ECO:0000256" key="3">
    <source>
        <dbReference type="ARBA" id="ARBA00022679"/>
    </source>
</evidence>
<dbReference type="AlphaFoldDB" id="A0A0F8YZ03"/>
<dbReference type="Pfam" id="PF06253">
    <property type="entry name" value="MTTB"/>
    <property type="match status" value="1"/>
</dbReference>
<name>A0A0F8YZ03_9ZZZZ</name>
<proteinExistence type="inferred from homology"/>
<comment type="caution">
    <text evidence="4">The sequence shown here is derived from an EMBL/GenBank/DDBJ whole genome shotgun (WGS) entry which is preliminary data.</text>
</comment>
<evidence type="ECO:0000256" key="2">
    <source>
        <dbReference type="ARBA" id="ARBA00022603"/>
    </source>
</evidence>
<dbReference type="GO" id="GO:0032259">
    <property type="term" value="P:methylation"/>
    <property type="evidence" value="ECO:0007669"/>
    <property type="project" value="UniProtKB-KW"/>
</dbReference>
<gene>
    <name evidence="4" type="ORF">LCGC14_2761210</name>
</gene>
<evidence type="ECO:0008006" key="5">
    <source>
        <dbReference type="Google" id="ProtNLM"/>
    </source>
</evidence>
<evidence type="ECO:0000256" key="1">
    <source>
        <dbReference type="ARBA" id="ARBA00007137"/>
    </source>
</evidence>
<feature type="non-terminal residue" evidence="4">
    <location>
        <position position="105"/>
    </location>
</feature>
<keyword evidence="3" id="KW-0808">Transferase</keyword>
<dbReference type="EMBL" id="LAZR01050753">
    <property type="protein sequence ID" value="KKK86643.1"/>
    <property type="molecule type" value="Genomic_DNA"/>
</dbReference>
<accession>A0A0F8YZ03</accession>
<evidence type="ECO:0000313" key="4">
    <source>
        <dbReference type="EMBL" id="KKK86643.1"/>
    </source>
</evidence>
<sequence>MANMGFVRNFKPLEILTEEQIEDIHRGALEILETTGIKVEGKRAFKVFEKADCKIDHDSGIIKVPPGLVVECIRKCPTSFHMKALDPKNDIILGGNRVYFSLFAG</sequence>
<comment type="similarity">
    <text evidence="1">Belongs to the trimethylamine methyltransferase family.</text>
</comment>
<dbReference type="InterPro" id="IPR038601">
    <property type="entry name" value="MttB-like_sf"/>
</dbReference>
<protein>
    <recommendedName>
        <fullName evidence="5">Trimethylamine methyltransferase</fullName>
    </recommendedName>
</protein>
<dbReference type="GO" id="GO:0015948">
    <property type="term" value="P:methanogenesis"/>
    <property type="evidence" value="ECO:0007669"/>
    <property type="project" value="InterPro"/>
</dbReference>
<dbReference type="GO" id="GO:0008168">
    <property type="term" value="F:methyltransferase activity"/>
    <property type="evidence" value="ECO:0007669"/>
    <property type="project" value="UniProtKB-KW"/>
</dbReference>
<keyword evidence="2" id="KW-0489">Methyltransferase</keyword>
<dbReference type="InterPro" id="IPR010426">
    <property type="entry name" value="MTTB_MeTrfase"/>
</dbReference>